<dbReference type="Gene3D" id="1.10.340.70">
    <property type="match status" value="1"/>
</dbReference>
<dbReference type="InterPro" id="IPR041588">
    <property type="entry name" value="Integrase_H2C2"/>
</dbReference>
<feature type="compositionally biased region" description="Low complexity" evidence="8">
    <location>
        <begin position="388"/>
        <end position="397"/>
    </location>
</feature>
<gene>
    <name evidence="11" type="ORF">CEPIT_LOCUS9406</name>
</gene>
<dbReference type="EMBL" id="CAMAPF010000051">
    <property type="protein sequence ID" value="CAH9085606.1"/>
    <property type="molecule type" value="Genomic_DNA"/>
</dbReference>
<protein>
    <recommendedName>
        <fullName evidence="1">RNA-directed DNA polymerase</fullName>
        <ecNumber evidence="1">2.7.7.49</ecNumber>
    </recommendedName>
</protein>
<dbReference type="GO" id="GO:0003964">
    <property type="term" value="F:RNA-directed DNA polymerase activity"/>
    <property type="evidence" value="ECO:0007669"/>
    <property type="project" value="UniProtKB-KW"/>
</dbReference>
<dbReference type="Pfam" id="PF17917">
    <property type="entry name" value="RT_RNaseH"/>
    <property type="match status" value="1"/>
</dbReference>
<dbReference type="Gene3D" id="3.30.420.10">
    <property type="entry name" value="Ribonuclease H-like superfamily/Ribonuclease H"/>
    <property type="match status" value="1"/>
</dbReference>
<dbReference type="PANTHER" id="PTHR37984:SF5">
    <property type="entry name" value="PROTEIN NYNRIN-LIKE"/>
    <property type="match status" value="1"/>
</dbReference>
<evidence type="ECO:0000259" key="9">
    <source>
        <dbReference type="PROSITE" id="PS50878"/>
    </source>
</evidence>
<keyword evidence="7" id="KW-0695">RNA-directed DNA polymerase</keyword>
<feature type="region of interest" description="Disordered" evidence="8">
    <location>
        <begin position="535"/>
        <end position="579"/>
    </location>
</feature>
<keyword evidence="6" id="KW-0378">Hydrolase</keyword>
<proteinExistence type="predicted"/>
<dbReference type="CDD" id="cd00303">
    <property type="entry name" value="retropepsin_like"/>
    <property type="match status" value="1"/>
</dbReference>
<evidence type="ECO:0000256" key="7">
    <source>
        <dbReference type="ARBA" id="ARBA00022918"/>
    </source>
</evidence>
<dbReference type="SUPFAM" id="SSF53098">
    <property type="entry name" value="Ribonuclease H-like"/>
    <property type="match status" value="1"/>
</dbReference>
<dbReference type="InterPro" id="IPR012337">
    <property type="entry name" value="RNaseH-like_sf"/>
</dbReference>
<dbReference type="PROSITE" id="PS50994">
    <property type="entry name" value="INTEGRASE"/>
    <property type="match status" value="1"/>
</dbReference>
<dbReference type="Proteomes" id="UP001152523">
    <property type="component" value="Unassembled WGS sequence"/>
</dbReference>
<feature type="domain" description="Reverse transcriptase" evidence="9">
    <location>
        <begin position="973"/>
        <end position="1170"/>
    </location>
</feature>
<dbReference type="Gene3D" id="2.40.70.10">
    <property type="entry name" value="Acid Proteases"/>
    <property type="match status" value="1"/>
</dbReference>
<keyword evidence="12" id="KW-1185">Reference proteome</keyword>
<keyword evidence="3" id="KW-0548">Nucleotidyltransferase</keyword>
<feature type="compositionally biased region" description="Polar residues" evidence="8">
    <location>
        <begin position="368"/>
        <end position="382"/>
    </location>
</feature>
<dbReference type="CDD" id="cd01647">
    <property type="entry name" value="RT_LTR"/>
    <property type="match status" value="1"/>
</dbReference>
<dbReference type="InterPro" id="IPR043128">
    <property type="entry name" value="Rev_trsase/Diguanyl_cyclase"/>
</dbReference>
<evidence type="ECO:0000259" key="10">
    <source>
        <dbReference type="PROSITE" id="PS50994"/>
    </source>
</evidence>
<keyword evidence="2" id="KW-0808">Transferase</keyword>
<dbReference type="GO" id="GO:0015074">
    <property type="term" value="P:DNA integration"/>
    <property type="evidence" value="ECO:0007669"/>
    <property type="project" value="InterPro"/>
</dbReference>
<dbReference type="GO" id="GO:0016787">
    <property type="term" value="F:hydrolase activity"/>
    <property type="evidence" value="ECO:0007669"/>
    <property type="project" value="UniProtKB-KW"/>
</dbReference>
<dbReference type="Gene3D" id="3.10.10.10">
    <property type="entry name" value="HIV Type 1 Reverse Transcriptase, subunit A, domain 1"/>
    <property type="match status" value="1"/>
</dbReference>
<keyword evidence="4" id="KW-0540">Nuclease</keyword>
<evidence type="ECO:0000256" key="4">
    <source>
        <dbReference type="ARBA" id="ARBA00022722"/>
    </source>
</evidence>
<dbReference type="Pfam" id="PF17921">
    <property type="entry name" value="Integrase_H2C2"/>
    <property type="match status" value="1"/>
</dbReference>
<dbReference type="PROSITE" id="PS50878">
    <property type="entry name" value="RT_POL"/>
    <property type="match status" value="1"/>
</dbReference>
<evidence type="ECO:0000313" key="11">
    <source>
        <dbReference type="EMBL" id="CAH9085606.1"/>
    </source>
</evidence>
<dbReference type="PANTHER" id="PTHR37984">
    <property type="entry name" value="PROTEIN CBG26694"/>
    <property type="match status" value="1"/>
</dbReference>
<dbReference type="FunFam" id="3.30.70.270:FF:000020">
    <property type="entry name" value="Transposon Tf2-6 polyprotein-like Protein"/>
    <property type="match status" value="1"/>
</dbReference>
<dbReference type="FunFam" id="3.10.20.370:FF:000001">
    <property type="entry name" value="Retrovirus-related Pol polyprotein from transposon 17.6-like protein"/>
    <property type="match status" value="1"/>
</dbReference>
<sequence>MFTRSRGENCELLFFSDIEKHIREQKKNKKKMSNDVVVNEQEPDQQIVDQVTRTRKPLYDYVTPPVDEHDSVIPPEVNMNQFEIKPAIIHMVSNDRFGGAPTEDPNNHITKFLRACNTFKINGVPSDAVRLRLFPFSLRDRAQSWLDSFPDNHFSTWDQLHGEFLKRFFPPSKTAKIRRMIQNFKQNPNEPLYEAWERFKDLQRQCPHHNIQNWHLMTAFYEGLSENSRILVDASANGSFMCLELEEAEELMERISSNGSTWYSERSSAPPKIGGMYEVDQMSAITTKVDNMMTLIQKMAQVSLVQNSAPTPPPLPVLMCESCGGQHNQSTCSWESMEQVDYVNYNRQPQQNQFGNFNPQGRNHPGFSWSNQNGAANPQPSYRSAPPGFQNQQQQFRGGQGIVNQPQYKPTQNLPYPSNQQQKPLLPTPETAQTPVLENIVDQLLKSQLSQAETLKQITEELGQLRAHNRMLENQIANQASTSSTKVTGKLPACPENPREQMNVVTTRSGKQHQSLPLSNDEQEHEVLEEGIVQQQKGGNNNNEHDVGTMLKSTDDHEGSKKQRESPVRKYIPPVPYPNRLKKANMEERRTKFLNVIKQLDISIPLLDAITEIPSYAKFLKDILTKKKENPATVAMSQECSAIIQNKITPKLCDPGSFSIPCTIGGSKVNKALCDLGASVSLIPYSLCQKLHLGDPKPTTMALQLADRSVKYPIGILEDVPVKIDKYYIPGDFVVLDMEEDARVPVILGRPFLATAGAIINVKKGTLILEIGDDKIEFNVRELSKDTPCVLDGYYADVIDSCTTNTFDESYWLSKDPMEYTIRESIADEQANEMVNLCLEMLQSISLPMPKALKFEVLNLEDQSLNVKGKAPEVELKPLPSTLKYAFLGPDSTYPVIVNADLDLQQVERLLQVLRSHRRVIGYTIDDIVGIKASYCMHRIYLEDDHKPSIEHQRRLNPNMKDVVKKEILKLLSSGIIFPISDSKWVSPIHVVPKKGGITVVKNDKNELIPTRIVTGWRMCIDYRKLNKATRKDHFPLPFIDQLLERMAKHKYFCFLDGFSGFFQIPIHPDDQEMTTFTCPYGTFAYRRMPFGLCNAPGTFQRCMLAIFSDLVEEIMEVFMDDFSVYGISFDDCLENLEKVLSKCEEANLILNWEKCHFMATEGIVLGHKISEKGIEVDPAKIEVIEKLPPPSSIKGIRSFLGHAGFYRRFIKDFSKISKPLTNLLSKDVEFNFDESCCTAFSKLKLALTTAPIIRPPDWNLPFELMCDASDYAVGAILGQRKGKEIYAIYYASHTLDDAQSNYATTEKEFLAIIFAIEKFRSYLIGSKIIVYTDHAAIKYLINKKDAKPRLLRWILLLQEFDMEIRDRKGSENVVADHLSRLEIPCDIKMPINDYFIGEQLMSAQIFDPWFSDIANYLSHGVILHGATHAEKKKLKYDSRYYHWAEPFLYRRCADGVIRRCLPENEVSNVLHHCHSSAYGGHHGSSRTATKILQSGFFWPTLFKDASKFVKNCDRCQRTGNIGRKNEMPQHGILEVELFDVWGLDFMGPFPKSNGKEFILVAVDYVSKWVEAAATSTNDAKVVIQFIQKNIFSRFGVPRSFITDNGTHFCNKALERVLSKYGIHHRLSTPYHPQTNGQVELSNREIKSILEKVVNPSRKDWADKLDDALWAYRTAYKNPIGTSPFKLVYGKACHLPVEVEHKAYWAIKTLNMDLALAGEKRLLQLNELEEFRLAAYDSSKIYKERTKVLHDRVISRRKFERGDKVLLFNSRYKFFPGKLKTRWLGPFEVLEAFPSGAVQLLNKSGQKLMVNGQRLKLYHDGEKQEATSVYCLIDPEYE</sequence>
<dbReference type="InterPro" id="IPR041373">
    <property type="entry name" value="RT_RNaseH"/>
</dbReference>
<dbReference type="CDD" id="cd09274">
    <property type="entry name" value="RNase_HI_RT_Ty3"/>
    <property type="match status" value="1"/>
</dbReference>
<dbReference type="InterPro" id="IPR050951">
    <property type="entry name" value="Retrovirus_Pol_polyprotein"/>
</dbReference>
<dbReference type="InterPro" id="IPR005162">
    <property type="entry name" value="Retrotrans_gag_dom"/>
</dbReference>
<comment type="caution">
    <text evidence="11">The sequence shown here is derived from an EMBL/GenBank/DDBJ whole genome shotgun (WGS) entry which is preliminary data.</text>
</comment>
<dbReference type="InterPro" id="IPR043502">
    <property type="entry name" value="DNA/RNA_pol_sf"/>
</dbReference>
<dbReference type="InterPro" id="IPR021109">
    <property type="entry name" value="Peptidase_aspartic_dom_sf"/>
</dbReference>
<accession>A0AAV0CYT0</accession>
<evidence type="ECO:0000256" key="1">
    <source>
        <dbReference type="ARBA" id="ARBA00012493"/>
    </source>
</evidence>
<dbReference type="InterPro" id="IPR000477">
    <property type="entry name" value="RT_dom"/>
</dbReference>
<dbReference type="GO" id="GO:0004519">
    <property type="term" value="F:endonuclease activity"/>
    <property type="evidence" value="ECO:0007669"/>
    <property type="project" value="UniProtKB-KW"/>
</dbReference>
<dbReference type="InterPro" id="IPR001584">
    <property type="entry name" value="Integrase_cat-core"/>
</dbReference>
<dbReference type="SUPFAM" id="SSF50630">
    <property type="entry name" value="Acid proteases"/>
    <property type="match status" value="1"/>
</dbReference>
<feature type="compositionally biased region" description="Polar residues" evidence="8">
    <location>
        <begin position="402"/>
        <end position="423"/>
    </location>
</feature>
<evidence type="ECO:0000256" key="6">
    <source>
        <dbReference type="ARBA" id="ARBA00022801"/>
    </source>
</evidence>
<reference evidence="11" key="1">
    <citation type="submission" date="2022-07" db="EMBL/GenBank/DDBJ databases">
        <authorList>
            <person name="Macas J."/>
            <person name="Novak P."/>
            <person name="Neumann P."/>
        </authorList>
    </citation>
    <scope>NUCLEOTIDE SEQUENCE</scope>
</reference>
<dbReference type="EC" id="2.7.7.49" evidence="1"/>
<feature type="region of interest" description="Disordered" evidence="8">
    <location>
        <begin position="349"/>
        <end position="429"/>
    </location>
</feature>
<dbReference type="Pfam" id="PF00665">
    <property type="entry name" value="rve"/>
    <property type="match status" value="1"/>
</dbReference>
<name>A0AAV0CYT0_9ASTE</name>
<dbReference type="GO" id="GO:0003676">
    <property type="term" value="F:nucleic acid binding"/>
    <property type="evidence" value="ECO:0007669"/>
    <property type="project" value="InterPro"/>
</dbReference>
<evidence type="ECO:0000256" key="8">
    <source>
        <dbReference type="SAM" id="MobiDB-lite"/>
    </source>
</evidence>
<dbReference type="InterPro" id="IPR036397">
    <property type="entry name" value="RNaseH_sf"/>
</dbReference>
<feature type="compositionally biased region" description="Low complexity" evidence="8">
    <location>
        <begin position="349"/>
        <end position="363"/>
    </location>
</feature>
<dbReference type="Gene3D" id="3.30.70.270">
    <property type="match status" value="2"/>
</dbReference>
<feature type="compositionally biased region" description="Basic and acidic residues" evidence="8">
    <location>
        <begin position="543"/>
        <end position="568"/>
    </location>
</feature>
<feature type="domain" description="Integrase catalytic" evidence="10">
    <location>
        <begin position="1525"/>
        <end position="1692"/>
    </location>
</feature>
<evidence type="ECO:0000256" key="5">
    <source>
        <dbReference type="ARBA" id="ARBA00022759"/>
    </source>
</evidence>
<dbReference type="SUPFAM" id="SSF56672">
    <property type="entry name" value="DNA/RNA polymerases"/>
    <property type="match status" value="1"/>
</dbReference>
<evidence type="ECO:0000256" key="3">
    <source>
        <dbReference type="ARBA" id="ARBA00022695"/>
    </source>
</evidence>
<keyword evidence="5" id="KW-0255">Endonuclease</keyword>
<dbReference type="Pfam" id="PF03732">
    <property type="entry name" value="Retrotrans_gag"/>
    <property type="match status" value="1"/>
</dbReference>
<dbReference type="Pfam" id="PF00078">
    <property type="entry name" value="RVT_1"/>
    <property type="match status" value="1"/>
</dbReference>
<organism evidence="11 12">
    <name type="scientific">Cuscuta epithymum</name>
    <dbReference type="NCBI Taxonomy" id="186058"/>
    <lineage>
        <taxon>Eukaryota</taxon>
        <taxon>Viridiplantae</taxon>
        <taxon>Streptophyta</taxon>
        <taxon>Embryophyta</taxon>
        <taxon>Tracheophyta</taxon>
        <taxon>Spermatophyta</taxon>
        <taxon>Magnoliopsida</taxon>
        <taxon>eudicotyledons</taxon>
        <taxon>Gunneridae</taxon>
        <taxon>Pentapetalae</taxon>
        <taxon>asterids</taxon>
        <taxon>lamiids</taxon>
        <taxon>Solanales</taxon>
        <taxon>Convolvulaceae</taxon>
        <taxon>Cuscuteae</taxon>
        <taxon>Cuscuta</taxon>
        <taxon>Cuscuta subgen. Cuscuta</taxon>
    </lineage>
</organism>
<evidence type="ECO:0000313" key="12">
    <source>
        <dbReference type="Proteomes" id="UP001152523"/>
    </source>
</evidence>
<evidence type="ECO:0000256" key="2">
    <source>
        <dbReference type="ARBA" id="ARBA00022679"/>
    </source>
</evidence>
<dbReference type="Pfam" id="PF13650">
    <property type="entry name" value="Asp_protease_2"/>
    <property type="match status" value="1"/>
</dbReference>